<accession>A0A8D8Z8F2</accession>
<protein>
    <submittedName>
        <fullName evidence="1">Uncharacterized protein</fullName>
    </submittedName>
</protein>
<proteinExistence type="predicted"/>
<name>A0A8D8Z8F2_9HEMI</name>
<dbReference type="EMBL" id="HBUF01429581">
    <property type="protein sequence ID" value="CAG6741781.1"/>
    <property type="molecule type" value="Transcribed_RNA"/>
</dbReference>
<dbReference type="EMBL" id="HBUF01429580">
    <property type="protein sequence ID" value="CAG6741780.1"/>
    <property type="molecule type" value="Transcribed_RNA"/>
</dbReference>
<dbReference type="AlphaFoldDB" id="A0A8D8Z8F2"/>
<evidence type="ECO:0000313" key="1">
    <source>
        <dbReference type="EMBL" id="CAG6741781.1"/>
    </source>
</evidence>
<reference evidence="1" key="1">
    <citation type="submission" date="2021-05" db="EMBL/GenBank/DDBJ databases">
        <authorList>
            <person name="Alioto T."/>
            <person name="Alioto T."/>
            <person name="Gomez Garrido J."/>
        </authorList>
    </citation>
    <scope>NUCLEOTIDE SEQUENCE</scope>
</reference>
<sequence>MNTQLFSPRPTKYILSFHPLSAYPLVSTLFKASTHTLFHVIMYYGVAISFTMSPHHSPLSLLIDRYRDLIPIFFERKIYYDFLMQCYQRNQYSNQNHVYNLHGEVENVQIFIPGPMIIGNLHSRPYDNR</sequence>
<organism evidence="1">
    <name type="scientific">Cacopsylla melanoneura</name>
    <dbReference type="NCBI Taxonomy" id="428564"/>
    <lineage>
        <taxon>Eukaryota</taxon>
        <taxon>Metazoa</taxon>
        <taxon>Ecdysozoa</taxon>
        <taxon>Arthropoda</taxon>
        <taxon>Hexapoda</taxon>
        <taxon>Insecta</taxon>
        <taxon>Pterygota</taxon>
        <taxon>Neoptera</taxon>
        <taxon>Paraneoptera</taxon>
        <taxon>Hemiptera</taxon>
        <taxon>Sternorrhyncha</taxon>
        <taxon>Psylloidea</taxon>
        <taxon>Psyllidae</taxon>
        <taxon>Psyllinae</taxon>
        <taxon>Cacopsylla</taxon>
    </lineage>
</organism>